<organism evidence="1 2">
    <name type="scientific">Anas platyrhynchos</name>
    <name type="common">Mallard</name>
    <name type="synonym">Anas boschas</name>
    <dbReference type="NCBI Taxonomy" id="8839"/>
    <lineage>
        <taxon>Eukaryota</taxon>
        <taxon>Metazoa</taxon>
        <taxon>Chordata</taxon>
        <taxon>Craniata</taxon>
        <taxon>Vertebrata</taxon>
        <taxon>Euteleostomi</taxon>
        <taxon>Archelosauria</taxon>
        <taxon>Archosauria</taxon>
        <taxon>Dinosauria</taxon>
        <taxon>Saurischia</taxon>
        <taxon>Theropoda</taxon>
        <taxon>Coelurosauria</taxon>
        <taxon>Aves</taxon>
        <taxon>Neognathae</taxon>
        <taxon>Galloanserae</taxon>
        <taxon>Anseriformes</taxon>
        <taxon>Anatidae</taxon>
        <taxon>Anatinae</taxon>
        <taxon>Anas</taxon>
    </lineage>
</organism>
<feature type="non-terminal residue" evidence="1">
    <location>
        <position position="43"/>
    </location>
</feature>
<dbReference type="Proteomes" id="UP000296049">
    <property type="component" value="Unassembled WGS sequence"/>
</dbReference>
<sequence length="43" mass="4916">GHFWLVACQLCPWCYSKAQDETASSPKAMGKFSLFTFSFCYVE</sequence>
<dbReference type="AlphaFoldDB" id="R0LKD5"/>
<proteinExistence type="predicted"/>
<keyword evidence="2" id="KW-1185">Reference proteome</keyword>
<name>R0LKD5_ANAPL</name>
<accession>R0LKD5</accession>
<feature type="non-terminal residue" evidence="1">
    <location>
        <position position="1"/>
    </location>
</feature>
<dbReference type="EMBL" id="KB742992">
    <property type="protein sequence ID" value="EOB02140.1"/>
    <property type="molecule type" value="Genomic_DNA"/>
</dbReference>
<gene>
    <name evidence="1" type="ORF">Anapl_07254</name>
</gene>
<protein>
    <submittedName>
        <fullName evidence="1">Uncharacterized protein</fullName>
    </submittedName>
</protein>
<reference evidence="2" key="1">
    <citation type="journal article" date="2013" name="Nat. Genet.">
        <title>The duck genome and transcriptome provide insight into an avian influenza virus reservoir species.</title>
        <authorList>
            <person name="Huang Y."/>
            <person name="Li Y."/>
            <person name="Burt D.W."/>
            <person name="Chen H."/>
            <person name="Zhang Y."/>
            <person name="Qian W."/>
            <person name="Kim H."/>
            <person name="Gan S."/>
            <person name="Zhao Y."/>
            <person name="Li J."/>
            <person name="Yi K."/>
            <person name="Feng H."/>
            <person name="Zhu P."/>
            <person name="Li B."/>
            <person name="Liu Q."/>
            <person name="Fairley S."/>
            <person name="Magor K.E."/>
            <person name="Du Z."/>
            <person name="Hu X."/>
            <person name="Goodman L."/>
            <person name="Tafer H."/>
            <person name="Vignal A."/>
            <person name="Lee T."/>
            <person name="Kim K.W."/>
            <person name="Sheng Z."/>
            <person name="An Y."/>
            <person name="Searle S."/>
            <person name="Herrero J."/>
            <person name="Groenen M.A."/>
            <person name="Crooijmans R.P."/>
            <person name="Faraut T."/>
            <person name="Cai Q."/>
            <person name="Webster R.G."/>
            <person name="Aldridge J.R."/>
            <person name="Warren W.C."/>
            <person name="Bartschat S."/>
            <person name="Kehr S."/>
            <person name="Marz M."/>
            <person name="Stadler P.F."/>
            <person name="Smith J."/>
            <person name="Kraus R.H."/>
            <person name="Zhao Y."/>
            <person name="Ren L."/>
            <person name="Fei J."/>
            <person name="Morisson M."/>
            <person name="Kaiser P."/>
            <person name="Griffin D.K."/>
            <person name="Rao M."/>
            <person name="Pitel F."/>
            <person name="Wang J."/>
            <person name="Li N."/>
        </authorList>
    </citation>
    <scope>NUCLEOTIDE SEQUENCE [LARGE SCALE GENOMIC DNA]</scope>
</reference>
<evidence type="ECO:0000313" key="2">
    <source>
        <dbReference type="Proteomes" id="UP000296049"/>
    </source>
</evidence>
<evidence type="ECO:0000313" key="1">
    <source>
        <dbReference type="EMBL" id="EOB02140.1"/>
    </source>
</evidence>